<reference evidence="1 2" key="1">
    <citation type="submission" date="2016-03" db="EMBL/GenBank/DDBJ databases">
        <title>EvidentialGene: Evidence-directed Construction of Genes on Genomes.</title>
        <authorList>
            <person name="Gilbert D.G."/>
            <person name="Choi J.-H."/>
            <person name="Mockaitis K."/>
            <person name="Colbourne J."/>
            <person name="Pfrender M."/>
        </authorList>
    </citation>
    <scope>NUCLEOTIDE SEQUENCE [LARGE SCALE GENOMIC DNA]</scope>
    <source>
        <strain evidence="1 2">Xinb3</strain>
        <tissue evidence="1">Complete organism</tissue>
    </source>
</reference>
<sequence length="81" mass="8923">MKTSRWIALNISTMFTRLPNQLFNRIILFDSFYISVSVCICGGGGCIAFSAFSGRKGVINSVRFCVCVCFFLMNIKCGCSG</sequence>
<organism evidence="1 2">
    <name type="scientific">Daphnia magna</name>
    <dbReference type="NCBI Taxonomy" id="35525"/>
    <lineage>
        <taxon>Eukaryota</taxon>
        <taxon>Metazoa</taxon>
        <taxon>Ecdysozoa</taxon>
        <taxon>Arthropoda</taxon>
        <taxon>Crustacea</taxon>
        <taxon>Branchiopoda</taxon>
        <taxon>Diplostraca</taxon>
        <taxon>Cladocera</taxon>
        <taxon>Anomopoda</taxon>
        <taxon>Daphniidae</taxon>
        <taxon>Daphnia</taxon>
    </lineage>
</organism>
<dbReference type="Proteomes" id="UP000076858">
    <property type="component" value="Unassembled WGS sequence"/>
</dbReference>
<evidence type="ECO:0000313" key="2">
    <source>
        <dbReference type="Proteomes" id="UP000076858"/>
    </source>
</evidence>
<dbReference type="EMBL" id="LRGB01001348">
    <property type="protein sequence ID" value="KZS12890.1"/>
    <property type="molecule type" value="Genomic_DNA"/>
</dbReference>
<evidence type="ECO:0000313" key="1">
    <source>
        <dbReference type="EMBL" id="KZS12890.1"/>
    </source>
</evidence>
<keyword evidence="2" id="KW-1185">Reference proteome</keyword>
<dbReference type="AlphaFoldDB" id="A0A0P6BPY9"/>
<comment type="caution">
    <text evidence="1">The sequence shown here is derived from an EMBL/GenBank/DDBJ whole genome shotgun (WGS) entry which is preliminary data.</text>
</comment>
<name>A0A0P6BPY9_9CRUS</name>
<accession>A0A0P6BPY9</accession>
<gene>
    <name evidence="1" type="ORF">APZ42_022129</name>
</gene>
<protein>
    <submittedName>
        <fullName evidence="1">Uncharacterized protein</fullName>
    </submittedName>
</protein>
<proteinExistence type="predicted"/>